<feature type="transmembrane region" description="Helical" evidence="1">
    <location>
        <begin position="231"/>
        <end position="248"/>
    </location>
</feature>
<proteinExistence type="predicted"/>
<accession>A0A017T9C0</accession>
<dbReference type="EMBL" id="ASRX01000020">
    <property type="protein sequence ID" value="EYF05839.1"/>
    <property type="molecule type" value="Genomic_DNA"/>
</dbReference>
<name>A0A017T9C0_9BACT</name>
<feature type="transmembrane region" description="Helical" evidence="1">
    <location>
        <begin position="167"/>
        <end position="184"/>
    </location>
</feature>
<dbReference type="Proteomes" id="UP000019678">
    <property type="component" value="Unassembled WGS sequence"/>
</dbReference>
<keyword evidence="1" id="KW-1133">Transmembrane helix</keyword>
<dbReference type="STRING" id="1192034.CAP_2840"/>
<keyword evidence="3" id="KW-1185">Reference proteome</keyword>
<keyword evidence="1" id="KW-0472">Membrane</keyword>
<evidence type="ECO:0000313" key="2">
    <source>
        <dbReference type="EMBL" id="EYF05839.1"/>
    </source>
</evidence>
<organism evidence="2 3">
    <name type="scientific">Chondromyces apiculatus DSM 436</name>
    <dbReference type="NCBI Taxonomy" id="1192034"/>
    <lineage>
        <taxon>Bacteria</taxon>
        <taxon>Pseudomonadati</taxon>
        <taxon>Myxococcota</taxon>
        <taxon>Polyangia</taxon>
        <taxon>Polyangiales</taxon>
        <taxon>Polyangiaceae</taxon>
        <taxon>Chondromyces</taxon>
    </lineage>
</organism>
<keyword evidence="1" id="KW-0812">Transmembrane</keyword>
<feature type="transmembrane region" description="Helical" evidence="1">
    <location>
        <begin position="12"/>
        <end position="30"/>
    </location>
</feature>
<dbReference type="OrthoDB" id="5522776at2"/>
<gene>
    <name evidence="2" type="ORF">CAP_2840</name>
</gene>
<dbReference type="AlphaFoldDB" id="A0A017T9C0"/>
<sequence length="270" mass="26731">MERSSVLEVARGAAWFVALNAVVHFVSAALAESPLATALAGAVIADLGGSHLGVRWQESAEVGKPGALGRAARRVGYGLAVAAIAVTITLAVALALGWASVGLGRPSWTLGLVVLRTTAAAVRDEILLTGIPFVVATRARVPAPFALAFAVVAHGAGFALFPGVSVTAVALAVALGGLAATLWWRHGGLATAVGAVAGFGVLTGALLRGAGLYVTWPGSVVHPGLGASGRAAWLAAAVLAAVTAVVVTRESTGAAGASGASRWSSRRISG</sequence>
<evidence type="ECO:0000313" key="3">
    <source>
        <dbReference type="Proteomes" id="UP000019678"/>
    </source>
</evidence>
<reference evidence="2 3" key="1">
    <citation type="submission" date="2013-05" db="EMBL/GenBank/DDBJ databases">
        <title>Genome assembly of Chondromyces apiculatus DSM 436.</title>
        <authorList>
            <person name="Sharma G."/>
            <person name="Khatri I."/>
            <person name="Kaur C."/>
            <person name="Mayilraj S."/>
            <person name="Subramanian S."/>
        </authorList>
    </citation>
    <scope>NUCLEOTIDE SEQUENCE [LARGE SCALE GENOMIC DNA]</scope>
    <source>
        <strain evidence="2 3">DSM 436</strain>
    </source>
</reference>
<feature type="transmembrane region" description="Helical" evidence="1">
    <location>
        <begin position="191"/>
        <end position="211"/>
    </location>
</feature>
<comment type="caution">
    <text evidence="2">The sequence shown here is derived from an EMBL/GenBank/DDBJ whole genome shotgun (WGS) entry which is preliminary data.</text>
</comment>
<feature type="transmembrane region" description="Helical" evidence="1">
    <location>
        <begin position="36"/>
        <end position="54"/>
    </location>
</feature>
<protein>
    <submittedName>
        <fullName evidence="2">Uncharacterized protein</fullName>
    </submittedName>
</protein>
<evidence type="ECO:0000256" key="1">
    <source>
        <dbReference type="SAM" id="Phobius"/>
    </source>
</evidence>
<feature type="transmembrane region" description="Helical" evidence="1">
    <location>
        <begin position="75"/>
        <end position="101"/>
    </location>
</feature>
<dbReference type="RefSeq" id="WP_052375261.1">
    <property type="nucleotide sequence ID" value="NZ_ASRX01000020.1"/>
</dbReference>